<dbReference type="RefSeq" id="XP_025342564.1">
    <property type="nucleotide sequence ID" value="XM_025484349.1"/>
</dbReference>
<dbReference type="FunFam" id="3.40.630.30:FF:000199">
    <property type="entry name" value="N-acetyltransferase catalytic subunit, putative"/>
    <property type="match status" value="1"/>
</dbReference>
<dbReference type="InterPro" id="IPR044542">
    <property type="entry name" value="NAA30-like"/>
</dbReference>
<evidence type="ECO:0000256" key="1">
    <source>
        <dbReference type="ARBA" id="ARBA00022679"/>
    </source>
</evidence>
<dbReference type="GO" id="GO:0004596">
    <property type="term" value="F:protein-N-terminal amino-acid acetyltransferase activity"/>
    <property type="evidence" value="ECO:0007669"/>
    <property type="project" value="InterPro"/>
</dbReference>
<proteinExistence type="inferred from homology"/>
<keyword evidence="1" id="KW-0808">Transferase</keyword>
<dbReference type="STRING" id="45357.A0A2V1AV26"/>
<evidence type="ECO:0000313" key="7">
    <source>
        <dbReference type="EMBL" id="PVH21624.1"/>
    </source>
</evidence>
<dbReference type="Pfam" id="PF00583">
    <property type="entry name" value="Acetyltransf_1"/>
    <property type="match status" value="1"/>
</dbReference>
<dbReference type="OrthoDB" id="249099at2759"/>
<keyword evidence="2" id="KW-0012">Acyltransferase</keyword>
<evidence type="ECO:0000256" key="5">
    <source>
        <dbReference type="ARBA" id="ARBA00078622"/>
    </source>
</evidence>
<dbReference type="InterPro" id="IPR016181">
    <property type="entry name" value="Acyl_CoA_acyltransferase"/>
</dbReference>
<name>A0A2V1AV26_9ASCO</name>
<protein>
    <recommendedName>
        <fullName evidence="4">N-alpha-acetyltransferase 30</fullName>
    </recommendedName>
    <alternativeName>
        <fullName evidence="5">NatC catalytic subunit</fullName>
    </alternativeName>
</protein>
<evidence type="ECO:0000256" key="3">
    <source>
        <dbReference type="ARBA" id="ARBA00024025"/>
    </source>
</evidence>
<dbReference type="GeneID" id="37005939"/>
<dbReference type="PROSITE" id="PS51186">
    <property type="entry name" value="GNAT"/>
    <property type="match status" value="1"/>
</dbReference>
<evidence type="ECO:0000259" key="6">
    <source>
        <dbReference type="PROSITE" id="PS51186"/>
    </source>
</evidence>
<feature type="domain" description="N-acetyltransferase" evidence="6">
    <location>
        <begin position="11"/>
        <end position="165"/>
    </location>
</feature>
<dbReference type="InterPro" id="IPR000182">
    <property type="entry name" value="GNAT_dom"/>
</dbReference>
<accession>A0A2V1AV26</accession>
<dbReference type="CDD" id="cd04301">
    <property type="entry name" value="NAT_SF"/>
    <property type="match status" value="1"/>
</dbReference>
<dbReference type="AlphaFoldDB" id="A0A2V1AV26"/>
<dbReference type="VEuPathDB" id="FungiDB:CXQ85_000606"/>
<evidence type="ECO:0000313" key="8">
    <source>
        <dbReference type="Proteomes" id="UP000244309"/>
    </source>
</evidence>
<dbReference type="PANTHER" id="PTHR45896:SF1">
    <property type="entry name" value="N-ALPHA-ACETYLTRANSFERASE 30"/>
    <property type="match status" value="1"/>
</dbReference>
<evidence type="ECO:0000256" key="4">
    <source>
        <dbReference type="ARBA" id="ARBA00071796"/>
    </source>
</evidence>
<comment type="similarity">
    <text evidence="3">Belongs to the acetyltransferase family. MAK3 subfamily.</text>
</comment>
<gene>
    <name evidence="7" type="ORF">CXQ85_000606</name>
</gene>
<dbReference type="SUPFAM" id="SSF55729">
    <property type="entry name" value="Acyl-CoA N-acyltransferases (Nat)"/>
    <property type="match status" value="1"/>
</dbReference>
<keyword evidence="8" id="KW-1185">Reference proteome</keyword>
<dbReference type="Gene3D" id="3.40.630.30">
    <property type="match status" value="1"/>
</dbReference>
<dbReference type="GO" id="GO:0031417">
    <property type="term" value="C:NatC complex"/>
    <property type="evidence" value="ECO:0007669"/>
    <property type="project" value="TreeGrafter"/>
</dbReference>
<evidence type="ECO:0000256" key="2">
    <source>
        <dbReference type="ARBA" id="ARBA00023315"/>
    </source>
</evidence>
<dbReference type="Proteomes" id="UP000244309">
    <property type="component" value="Unassembled WGS sequence"/>
</dbReference>
<sequence>MHIIDYQENGLRYHTLDPKSKSQFDSVSQIIDRHLSEPYSIYVYWFFFHKWSQYCFLVSDVHNDEIIGVIISKVEAHREVRMRGYIGMLVILPEYRGRRIATKLVQMTISKMIAWDSIDEVMLETEVINSAALKLYESLGFLRAKRLYRYYLNTHDAYRLLLPISEKSGTRIAYLSTI</sequence>
<comment type="caution">
    <text evidence="7">The sequence shown here is derived from an EMBL/GenBank/DDBJ whole genome shotgun (WGS) entry which is preliminary data.</text>
</comment>
<organism evidence="7 8">
    <name type="scientific">Candidozyma haemuli</name>
    <dbReference type="NCBI Taxonomy" id="45357"/>
    <lineage>
        <taxon>Eukaryota</taxon>
        <taxon>Fungi</taxon>
        <taxon>Dikarya</taxon>
        <taxon>Ascomycota</taxon>
        <taxon>Saccharomycotina</taxon>
        <taxon>Pichiomycetes</taxon>
        <taxon>Metschnikowiaceae</taxon>
        <taxon>Candidozyma</taxon>
    </lineage>
</organism>
<dbReference type="EMBL" id="PKFO01000005">
    <property type="protein sequence ID" value="PVH21624.1"/>
    <property type="molecule type" value="Genomic_DNA"/>
</dbReference>
<dbReference type="PANTHER" id="PTHR45896">
    <property type="entry name" value="N-ALPHA-ACETYLTRANSFERASE 30"/>
    <property type="match status" value="1"/>
</dbReference>
<reference evidence="7 8" key="1">
    <citation type="submission" date="2017-12" db="EMBL/GenBank/DDBJ databases">
        <title>Genome Sequence of a Multidrug-Resistant Candida haemulonii Isolate from a Patient with Chronic Leg Ulcers in Israel.</title>
        <authorList>
            <person name="Chow N.A."/>
            <person name="Gade L."/>
            <person name="Batra D."/>
            <person name="Rowe L.A."/>
            <person name="Ben-Ami R."/>
            <person name="Loparev V.N."/>
            <person name="Litvintseva A.P."/>
        </authorList>
    </citation>
    <scope>NUCLEOTIDE SEQUENCE [LARGE SCALE GENOMIC DNA]</scope>
    <source>
        <strain evidence="7 8">B11899</strain>
    </source>
</reference>